<keyword evidence="3" id="KW-1185">Reference proteome</keyword>
<accession>A0A563EUW5</accession>
<evidence type="ECO:0000256" key="1">
    <source>
        <dbReference type="SAM" id="MobiDB-lite"/>
    </source>
</evidence>
<proteinExistence type="predicted"/>
<feature type="region of interest" description="Disordered" evidence="1">
    <location>
        <begin position="130"/>
        <end position="161"/>
    </location>
</feature>
<protein>
    <submittedName>
        <fullName evidence="2">Uncharacterized protein</fullName>
    </submittedName>
</protein>
<dbReference type="EMBL" id="VOBR01000008">
    <property type="protein sequence ID" value="TWP51459.1"/>
    <property type="molecule type" value="Genomic_DNA"/>
</dbReference>
<comment type="caution">
    <text evidence="2">The sequence shown here is derived from an EMBL/GenBank/DDBJ whole genome shotgun (WGS) entry which is preliminary data.</text>
</comment>
<gene>
    <name evidence="2" type="ORF">FKR81_14695</name>
</gene>
<evidence type="ECO:0000313" key="3">
    <source>
        <dbReference type="Proteomes" id="UP000316639"/>
    </source>
</evidence>
<name>A0A563EUW5_9PSEU</name>
<dbReference type="AlphaFoldDB" id="A0A563EUW5"/>
<evidence type="ECO:0000313" key="2">
    <source>
        <dbReference type="EMBL" id="TWP51459.1"/>
    </source>
</evidence>
<reference evidence="2 3" key="1">
    <citation type="submission" date="2019-07" db="EMBL/GenBank/DDBJ databases">
        <title>Lentzea xizangensis sp. nov., isolated from Qinghai-Tibetan Plateau Soils.</title>
        <authorList>
            <person name="Huang J."/>
        </authorList>
    </citation>
    <scope>NUCLEOTIDE SEQUENCE [LARGE SCALE GENOMIC DNA]</scope>
    <source>
        <strain evidence="2 3">FXJ1.1311</strain>
    </source>
</reference>
<organism evidence="2 3">
    <name type="scientific">Lentzea tibetensis</name>
    <dbReference type="NCBI Taxonomy" id="2591470"/>
    <lineage>
        <taxon>Bacteria</taxon>
        <taxon>Bacillati</taxon>
        <taxon>Actinomycetota</taxon>
        <taxon>Actinomycetes</taxon>
        <taxon>Pseudonocardiales</taxon>
        <taxon>Pseudonocardiaceae</taxon>
        <taxon>Lentzea</taxon>
    </lineage>
</organism>
<dbReference type="Proteomes" id="UP000316639">
    <property type="component" value="Unassembled WGS sequence"/>
</dbReference>
<sequence>MILAQQHDPPPAFLRMWWHIPNWSRMLPAVVVGGGALASMALVSTSMPPSPDTPDMAAPATPGLMVQAPFDSRDMTAVDYVHTSGTTASSAKTTAKLVSSATTATVAQSETQQQAGPQPLQQVQLDQLQPRGGDIDSSVQTASPADSGGGADTAGVQLPPANLSGANLTGVREAARAELTGINVPGADGTRLVSHFVSN</sequence>